<keyword evidence="1" id="KW-0378">Hydrolase</keyword>
<reference evidence="5" key="3">
    <citation type="submission" date="2025-08" db="UniProtKB">
        <authorList>
            <consortium name="RefSeq"/>
        </authorList>
    </citation>
    <scope>IDENTIFICATION</scope>
    <source>
        <strain evidence="5">CBS 342.82</strain>
    </source>
</reference>
<dbReference type="Pfam" id="PF01979">
    <property type="entry name" value="Amidohydro_1"/>
    <property type="match status" value="1"/>
</dbReference>
<accession>A0A6J3MLV6</accession>
<dbReference type="AlphaFoldDB" id="A0A6J3MLV6"/>
<sequence>MDKSEELPKYSIIDHVAQPPCRRRQRRRALRVVLLLCLGYVAYQTFWREDRVLAPPENTAITKQALQNDHDHCTKLRYIPQDPHGFRDVSARHVPGQKPILIRNATVWTGEPSADVTAEEARDGKGYEWIRSDVLLQNGLIVKVESTIKNEDLPHGVEIVDAHGRQLTAGIVDMHSHAGVDSLPGLHGNDDTNELSRDTTPFVRSIDGFNPLDPHIKVIKSGGVTTSLILPGSGNNMGGEAYVVKLNVGKASGRSELSIEDMLADPDHTWRYMKMACGENAKSVYGKEGRDFGPFSRLGEAWYFRHAFEQATKLKNAQDDWCETADRIGARNMPSRLPLELKWESLAALLRGQVLLNTHCYTVTDFESFIGHTNEFNFSIRAFHHAHQAYLIPEVLKRAHGGRTPAVALFADNMNYKAEAYIASEQAGKILHEAGVTPVYVSDNPVINSQHVLLEAAKAYKNGLKYHVALAGVTSASAEILGLGNRMGKVKAGFDADVVIWDSDPLSLGATPLQVFIDGIPQFKEPVTIGKPISKSIQHLEDNDVRTEHVDVQDLIVSGVTKILGADRFGSLAGHEFPGNMVIHQGKIVCVGTCASEITAATNARRIYLRNGHVTPSLTAFGSLLGLEEIQAEDDTSDGANDQDSFSAALDGLAFEGKNLDAALSHGVTRAISAPAFNGGGHKGISAGIRIAAKHALQPGAVWSSAVAVHYSLGLGAKQGRTPSFSSAINDLKSKLLKASRPKSSESNDDSLEKSLEDSSLASVASGNASLIIDVHSADAIASLLRLKSEFDAKSNTALRLVILGGAESHLLAPELALANVPVILAPVFAYSTTWDQRRSLSGAPLTNGTAIDVLHAAGVKVALGVDEDWEARDLFVQAGIIAANSPGGKIGAGEAINLASRNIYEILGLGGKEEEGEALGEFVVWEGSPLEINGQMRAVGGGMGSVRVWE</sequence>
<dbReference type="InterPro" id="IPR011059">
    <property type="entry name" value="Metal-dep_hydrolase_composite"/>
</dbReference>
<name>A0A6J3MLV6_9PEZI</name>
<gene>
    <name evidence="5" type="ORF">K489DRAFT_376129</name>
</gene>
<dbReference type="OrthoDB" id="10258955at2759"/>
<feature type="domain" description="Amidohydrolase-related" evidence="3">
    <location>
        <begin position="385"/>
        <end position="519"/>
    </location>
</feature>
<evidence type="ECO:0000256" key="1">
    <source>
        <dbReference type="ARBA" id="ARBA00022801"/>
    </source>
</evidence>
<dbReference type="Proteomes" id="UP000504637">
    <property type="component" value="Unplaced"/>
</dbReference>
<dbReference type="GeneID" id="54361645"/>
<organism evidence="5">
    <name type="scientific">Dissoconium aciculare CBS 342.82</name>
    <dbReference type="NCBI Taxonomy" id="1314786"/>
    <lineage>
        <taxon>Eukaryota</taxon>
        <taxon>Fungi</taxon>
        <taxon>Dikarya</taxon>
        <taxon>Ascomycota</taxon>
        <taxon>Pezizomycotina</taxon>
        <taxon>Dothideomycetes</taxon>
        <taxon>Dothideomycetidae</taxon>
        <taxon>Mycosphaerellales</taxon>
        <taxon>Dissoconiaceae</taxon>
        <taxon>Dissoconium</taxon>
    </lineage>
</organism>
<evidence type="ECO:0000313" key="4">
    <source>
        <dbReference type="Proteomes" id="UP000504637"/>
    </source>
</evidence>
<dbReference type="PANTHER" id="PTHR11113:SF14">
    <property type="entry name" value="N-ACETYLGLUCOSAMINE-6-PHOSPHATE DEACETYLASE"/>
    <property type="match status" value="1"/>
</dbReference>
<dbReference type="InterPro" id="IPR006680">
    <property type="entry name" value="Amidohydro-rel"/>
</dbReference>
<dbReference type="InterPro" id="IPR032466">
    <property type="entry name" value="Metal_Hydrolase"/>
</dbReference>
<dbReference type="Gene3D" id="3.20.20.140">
    <property type="entry name" value="Metal-dependent hydrolases"/>
    <property type="match status" value="2"/>
</dbReference>
<keyword evidence="2" id="KW-0812">Transmembrane</keyword>
<dbReference type="GO" id="GO:0006046">
    <property type="term" value="P:N-acetylglucosamine catabolic process"/>
    <property type="evidence" value="ECO:0007669"/>
    <property type="project" value="TreeGrafter"/>
</dbReference>
<dbReference type="RefSeq" id="XP_033465008.1">
    <property type="nucleotide sequence ID" value="XM_033603845.1"/>
</dbReference>
<dbReference type="GO" id="GO:0008448">
    <property type="term" value="F:N-acetylglucosamine-6-phosphate deacetylase activity"/>
    <property type="evidence" value="ECO:0007669"/>
    <property type="project" value="TreeGrafter"/>
</dbReference>
<evidence type="ECO:0000259" key="3">
    <source>
        <dbReference type="Pfam" id="PF01979"/>
    </source>
</evidence>
<protein>
    <recommendedName>
        <fullName evidence="3">Amidohydrolase-related domain-containing protein</fullName>
    </recommendedName>
</protein>
<evidence type="ECO:0000256" key="2">
    <source>
        <dbReference type="SAM" id="Phobius"/>
    </source>
</evidence>
<dbReference type="SUPFAM" id="SSF51556">
    <property type="entry name" value="Metallo-dependent hydrolases"/>
    <property type="match status" value="1"/>
</dbReference>
<keyword evidence="2" id="KW-1133">Transmembrane helix</keyword>
<reference evidence="5" key="2">
    <citation type="submission" date="2020-04" db="EMBL/GenBank/DDBJ databases">
        <authorList>
            <consortium name="NCBI Genome Project"/>
        </authorList>
    </citation>
    <scope>NUCLEOTIDE SEQUENCE</scope>
    <source>
        <strain evidence="5">CBS 342.82</strain>
    </source>
</reference>
<evidence type="ECO:0000313" key="5">
    <source>
        <dbReference type="RefSeq" id="XP_033465008.1"/>
    </source>
</evidence>
<keyword evidence="4" id="KW-1185">Reference proteome</keyword>
<dbReference type="PANTHER" id="PTHR11113">
    <property type="entry name" value="N-ACETYLGLUCOSAMINE-6-PHOSPHATE DEACETYLASE"/>
    <property type="match status" value="1"/>
</dbReference>
<reference evidence="5" key="1">
    <citation type="submission" date="2020-01" db="EMBL/GenBank/DDBJ databases">
        <authorList>
            <consortium name="DOE Joint Genome Institute"/>
            <person name="Haridas S."/>
            <person name="Albert R."/>
            <person name="Binder M."/>
            <person name="Bloem J."/>
            <person name="Labutti K."/>
            <person name="Salamov A."/>
            <person name="Andreopoulos B."/>
            <person name="Baker S.E."/>
            <person name="Barry K."/>
            <person name="Bills G."/>
            <person name="Bluhm B.H."/>
            <person name="Cannon C."/>
            <person name="Castanera R."/>
            <person name="Culley D.E."/>
            <person name="Daum C."/>
            <person name="Ezra D."/>
            <person name="Gonzalez J.B."/>
            <person name="Henrissat B."/>
            <person name="Kuo A."/>
            <person name="Liang C."/>
            <person name="Lipzen A."/>
            <person name="Lutzoni F."/>
            <person name="Magnuson J."/>
            <person name="Mondo S."/>
            <person name="Nolan M."/>
            <person name="Ohm R."/>
            <person name="Pangilinan J."/>
            <person name="Park H.-J."/>
            <person name="Ramirez L."/>
            <person name="Alfaro M."/>
            <person name="Sun H."/>
            <person name="Tritt A."/>
            <person name="Yoshinaga Y."/>
            <person name="Zwiers L.-H."/>
            <person name="Turgeon B.G."/>
            <person name="Goodwin S.B."/>
            <person name="Spatafora J.W."/>
            <person name="Crous P.W."/>
            <person name="Grigoriev I.V."/>
        </authorList>
    </citation>
    <scope>NUCLEOTIDE SEQUENCE</scope>
    <source>
        <strain evidence="5">CBS 342.82</strain>
    </source>
</reference>
<proteinExistence type="predicted"/>
<dbReference type="SUPFAM" id="SSF51338">
    <property type="entry name" value="Composite domain of metallo-dependent hydrolases"/>
    <property type="match status" value="1"/>
</dbReference>
<keyword evidence="2" id="KW-0472">Membrane</keyword>
<feature type="transmembrane region" description="Helical" evidence="2">
    <location>
        <begin position="29"/>
        <end position="47"/>
    </location>
</feature>